<dbReference type="PROSITE" id="PS51257">
    <property type="entry name" value="PROKAR_LIPOPROTEIN"/>
    <property type="match status" value="1"/>
</dbReference>
<feature type="compositionally biased region" description="Pro residues" evidence="1">
    <location>
        <begin position="193"/>
        <end position="202"/>
    </location>
</feature>
<evidence type="ECO:0000256" key="1">
    <source>
        <dbReference type="SAM" id="MobiDB-lite"/>
    </source>
</evidence>
<feature type="chain" id="PRO_5027008718" evidence="2">
    <location>
        <begin position="18"/>
        <end position="301"/>
    </location>
</feature>
<sequence>MGWKSIAWAGLLVPALAGCGALRHVANRVSDDPAPSRTRLGIEREQRRDARAAWLAVGARHSDRVFSNEFRDGFLDGYTAYLDRGAGAQPPIVSPASLVRSRTVGPGEDTVLIRDYYLGFQYGGEVAGVNVVQPASVVTVPAEPVRPTPITPSVPYVPPAWSKSTPAPQPHPVSSGTGKFDTLDSGAVETPTQAPPPLPKPEVPVIKPFSPSVPDTKLAPLPVPSASDLLPVPTPPVPRTEPLPVPALPGTLTPPAPAPGDLPPLPIPGASKPSIISEVPVIPFQFTPTPVAPAVVLSPQK</sequence>
<keyword evidence="2" id="KW-0732">Signal</keyword>
<evidence type="ECO:0000313" key="3">
    <source>
        <dbReference type="EMBL" id="VTS02355.1"/>
    </source>
</evidence>
<name>A0A6P2DJ19_9BACT</name>
<feature type="compositionally biased region" description="Pro residues" evidence="1">
    <location>
        <begin position="232"/>
        <end position="267"/>
    </location>
</feature>
<gene>
    <name evidence="3" type="ORF">SOIL9_75440</name>
</gene>
<dbReference type="AlphaFoldDB" id="A0A6P2DJ19"/>
<evidence type="ECO:0000313" key="4">
    <source>
        <dbReference type="Proteomes" id="UP000464178"/>
    </source>
</evidence>
<feature type="compositionally biased region" description="Polar residues" evidence="1">
    <location>
        <begin position="162"/>
        <end position="177"/>
    </location>
</feature>
<keyword evidence="4" id="KW-1185">Reference proteome</keyword>
<dbReference type="Proteomes" id="UP000464178">
    <property type="component" value="Chromosome"/>
</dbReference>
<feature type="region of interest" description="Disordered" evidence="1">
    <location>
        <begin position="161"/>
        <end position="270"/>
    </location>
</feature>
<organism evidence="3 4">
    <name type="scientific">Gemmata massiliana</name>
    <dbReference type="NCBI Taxonomy" id="1210884"/>
    <lineage>
        <taxon>Bacteria</taxon>
        <taxon>Pseudomonadati</taxon>
        <taxon>Planctomycetota</taxon>
        <taxon>Planctomycetia</taxon>
        <taxon>Gemmatales</taxon>
        <taxon>Gemmataceae</taxon>
        <taxon>Gemmata</taxon>
    </lineage>
</organism>
<dbReference type="RefSeq" id="WP_162672716.1">
    <property type="nucleotide sequence ID" value="NZ_LR593886.1"/>
</dbReference>
<protein>
    <submittedName>
        <fullName evidence="3">Uncharacterized protein</fullName>
    </submittedName>
</protein>
<reference evidence="3 4" key="1">
    <citation type="submission" date="2019-05" db="EMBL/GenBank/DDBJ databases">
        <authorList>
            <consortium name="Science for Life Laboratories"/>
        </authorList>
    </citation>
    <scope>NUCLEOTIDE SEQUENCE [LARGE SCALE GENOMIC DNA]</scope>
    <source>
        <strain evidence="3">Soil9</strain>
    </source>
</reference>
<evidence type="ECO:0000256" key="2">
    <source>
        <dbReference type="SAM" id="SignalP"/>
    </source>
</evidence>
<dbReference type="KEGG" id="gms:SOIL9_75440"/>
<accession>A0A6P2DJ19</accession>
<feature type="signal peptide" evidence="2">
    <location>
        <begin position="1"/>
        <end position="17"/>
    </location>
</feature>
<proteinExistence type="predicted"/>
<dbReference type="EMBL" id="LR593886">
    <property type="protein sequence ID" value="VTS02355.1"/>
    <property type="molecule type" value="Genomic_DNA"/>
</dbReference>